<dbReference type="InterPro" id="IPR004952">
    <property type="entry name" value="NifX-assoc_nitrogen_fix"/>
</dbReference>
<dbReference type="AlphaFoldDB" id="A0A0D5LSL7"/>
<dbReference type="EMBL" id="CP010803">
    <property type="protein sequence ID" value="AJY46777.1"/>
    <property type="molecule type" value="Genomic_DNA"/>
</dbReference>
<dbReference type="PATRIC" id="fig|1486262.3.peg.3232"/>
<evidence type="ECO:0000313" key="1">
    <source>
        <dbReference type="EMBL" id="AJY46777.1"/>
    </source>
</evidence>
<dbReference type="Gene3D" id="1.10.3100.20">
    <property type="entry name" value="Protein of unknown function DUF269"/>
    <property type="match status" value="1"/>
</dbReference>
<evidence type="ECO:0008006" key="3">
    <source>
        <dbReference type="Google" id="ProtNLM"/>
    </source>
</evidence>
<dbReference type="PIRSF" id="PIRSF005788">
    <property type="entry name" value="NifK"/>
    <property type="match status" value="1"/>
</dbReference>
<dbReference type="RefSeq" id="WP_045682623.1">
    <property type="nucleotide sequence ID" value="NZ_CP010803.1"/>
</dbReference>
<dbReference type="OrthoDB" id="9808545at2"/>
<dbReference type="Pfam" id="PF03270">
    <property type="entry name" value="DUF269"/>
    <property type="match status" value="1"/>
</dbReference>
<organism evidence="1 2">
    <name type="scientific">Martelella endophytica</name>
    <dbReference type="NCBI Taxonomy" id="1486262"/>
    <lineage>
        <taxon>Bacteria</taxon>
        <taxon>Pseudomonadati</taxon>
        <taxon>Pseudomonadota</taxon>
        <taxon>Alphaproteobacteria</taxon>
        <taxon>Hyphomicrobiales</taxon>
        <taxon>Aurantimonadaceae</taxon>
        <taxon>Martelella</taxon>
    </lineage>
</organism>
<dbReference type="KEGG" id="mey:TM49_15645"/>
<reference evidence="1 2" key="1">
    <citation type="journal article" date="2015" name="Genome Announc.">
        <title>Complete genome sequence of Martelella endophytica YC6887, which has antifungal activity associated with a halophyte.</title>
        <authorList>
            <person name="Khan A."/>
            <person name="Khan H."/>
            <person name="Chung E.J."/>
            <person name="Hossain M.T."/>
            <person name="Chung Y.R."/>
        </authorList>
    </citation>
    <scope>NUCLEOTIDE SEQUENCE [LARGE SCALE GENOMIC DNA]</scope>
    <source>
        <strain evidence="1">YC6887</strain>
    </source>
</reference>
<dbReference type="STRING" id="1486262.TM49_15645"/>
<protein>
    <recommendedName>
        <fullName evidence="3">Nitrogen fixation protein</fullName>
    </recommendedName>
</protein>
<accession>A0A0D5LSL7</accession>
<dbReference type="Proteomes" id="UP000032611">
    <property type="component" value="Chromosome"/>
</dbReference>
<gene>
    <name evidence="1" type="ORF">TM49_15645</name>
</gene>
<keyword evidence="2" id="KW-1185">Reference proteome</keyword>
<name>A0A0D5LSL7_MAREN</name>
<sequence length="158" mass="17664">MSDWDELAIEKDDALLATPFMVEMLRQMRAVDRYGIWDQAGDHEILDPFIMTSERKRCIPVVGDPDEDVLARVSAWYNGLAAAIERGGGRMAVPFIHLSHEGFGRALVTVGRLIVVDNTLRDVHRFGFRSLDAMVEEANNTVARAVQLITDHDDVASL</sequence>
<dbReference type="HOGENOM" id="CLU_141510_0_0_5"/>
<dbReference type="NCBIfam" id="TIGR02935">
    <property type="entry name" value="NifX-associated nitrogen fixation protein"/>
    <property type="match status" value="1"/>
</dbReference>
<proteinExistence type="predicted"/>
<evidence type="ECO:0000313" key="2">
    <source>
        <dbReference type="Proteomes" id="UP000032611"/>
    </source>
</evidence>